<reference evidence="1" key="2">
    <citation type="submission" date="2020-09" db="EMBL/GenBank/DDBJ databases">
        <authorList>
            <person name="Sun Q."/>
            <person name="Zhou Y."/>
        </authorList>
    </citation>
    <scope>NUCLEOTIDE SEQUENCE</scope>
    <source>
        <strain evidence="1">CGMCC 1.16134</strain>
    </source>
</reference>
<dbReference type="AlphaFoldDB" id="A0A917D3F4"/>
<proteinExistence type="predicted"/>
<dbReference type="Pfam" id="PF15566">
    <property type="entry name" value="Imm32"/>
    <property type="match status" value="1"/>
</dbReference>
<comment type="caution">
    <text evidence="1">The sequence shown here is derived from an EMBL/GenBank/DDBJ whole genome shotgun (WGS) entry which is preliminary data.</text>
</comment>
<accession>A0A917D3F4</accession>
<dbReference type="RefSeq" id="WP_189031019.1">
    <property type="nucleotide sequence ID" value="NZ_BMKR01000039.1"/>
</dbReference>
<name>A0A917D3F4_9BACL</name>
<dbReference type="Proteomes" id="UP000637643">
    <property type="component" value="Unassembled WGS sequence"/>
</dbReference>
<protein>
    <submittedName>
        <fullName evidence="1">Uncharacterized protein</fullName>
    </submittedName>
</protein>
<evidence type="ECO:0000313" key="2">
    <source>
        <dbReference type="Proteomes" id="UP000637643"/>
    </source>
</evidence>
<reference evidence="1" key="1">
    <citation type="journal article" date="2014" name="Int. J. Syst. Evol. Microbiol.">
        <title>Complete genome sequence of Corynebacterium casei LMG S-19264T (=DSM 44701T), isolated from a smear-ripened cheese.</title>
        <authorList>
            <consortium name="US DOE Joint Genome Institute (JGI-PGF)"/>
            <person name="Walter F."/>
            <person name="Albersmeier A."/>
            <person name="Kalinowski J."/>
            <person name="Ruckert C."/>
        </authorList>
    </citation>
    <scope>NUCLEOTIDE SEQUENCE</scope>
    <source>
        <strain evidence="1">CGMCC 1.16134</strain>
    </source>
</reference>
<organism evidence="1 2">
    <name type="scientific">Paenibacillus albidus</name>
    <dbReference type="NCBI Taxonomy" id="2041023"/>
    <lineage>
        <taxon>Bacteria</taxon>
        <taxon>Bacillati</taxon>
        <taxon>Bacillota</taxon>
        <taxon>Bacilli</taxon>
        <taxon>Bacillales</taxon>
        <taxon>Paenibacillaceae</taxon>
        <taxon>Paenibacillus</taxon>
    </lineage>
</organism>
<dbReference type="EMBL" id="BMKR01000039">
    <property type="protein sequence ID" value="GGG05625.1"/>
    <property type="molecule type" value="Genomic_DNA"/>
</dbReference>
<evidence type="ECO:0000313" key="1">
    <source>
        <dbReference type="EMBL" id="GGG05625.1"/>
    </source>
</evidence>
<sequence length="86" mass="9672">MEIKINVPAYSSENGVELDWEENFSISCSVDQETIKISANQQGLISLAKHLLNIAQCEVPIHTHLHFDDYNSLQDGSCDLIIEKVK</sequence>
<keyword evidence="2" id="KW-1185">Reference proteome</keyword>
<dbReference type="InterPro" id="IPR029083">
    <property type="entry name" value="Imm32"/>
</dbReference>
<gene>
    <name evidence="1" type="ORF">GCM10010912_57850</name>
</gene>